<gene>
    <name evidence="1" type="ORF">QAD02_014179</name>
</gene>
<evidence type="ECO:0000313" key="1">
    <source>
        <dbReference type="EMBL" id="KAJ8678392.1"/>
    </source>
</evidence>
<evidence type="ECO:0000313" key="2">
    <source>
        <dbReference type="Proteomes" id="UP001239111"/>
    </source>
</evidence>
<dbReference type="EMBL" id="CM056742">
    <property type="protein sequence ID" value="KAJ8678392.1"/>
    <property type="molecule type" value="Genomic_DNA"/>
</dbReference>
<proteinExistence type="predicted"/>
<keyword evidence="2" id="KW-1185">Reference proteome</keyword>
<sequence length="132" mass="15097">MRIIQKLCNLGKCSPPGLRTQRNSLPKLMKKLEEPAPKKRRRSKELQTEPGILENLEKLKTLINYYDDLKTLMGVAKDDLFKDKEDGLGFLIIPFVLKLLNLKSNGPDAAWRPSVADTALSFIVHAKMIYRF</sequence>
<accession>A0ACC2P4T6</accession>
<dbReference type="Proteomes" id="UP001239111">
    <property type="component" value="Chromosome 2"/>
</dbReference>
<organism evidence="1 2">
    <name type="scientific">Eretmocerus hayati</name>
    <dbReference type="NCBI Taxonomy" id="131215"/>
    <lineage>
        <taxon>Eukaryota</taxon>
        <taxon>Metazoa</taxon>
        <taxon>Ecdysozoa</taxon>
        <taxon>Arthropoda</taxon>
        <taxon>Hexapoda</taxon>
        <taxon>Insecta</taxon>
        <taxon>Pterygota</taxon>
        <taxon>Neoptera</taxon>
        <taxon>Endopterygota</taxon>
        <taxon>Hymenoptera</taxon>
        <taxon>Apocrita</taxon>
        <taxon>Proctotrupomorpha</taxon>
        <taxon>Chalcidoidea</taxon>
        <taxon>Aphelinidae</taxon>
        <taxon>Aphelininae</taxon>
        <taxon>Eretmocerus</taxon>
    </lineage>
</organism>
<reference evidence="1" key="1">
    <citation type="submission" date="2023-04" db="EMBL/GenBank/DDBJ databases">
        <title>A chromosome-level genome assembly of the parasitoid wasp Eretmocerus hayati.</title>
        <authorList>
            <person name="Zhong Y."/>
            <person name="Liu S."/>
            <person name="Liu Y."/>
        </authorList>
    </citation>
    <scope>NUCLEOTIDE SEQUENCE</scope>
    <source>
        <strain evidence="1">ZJU_SS_LIU_2023</strain>
    </source>
</reference>
<name>A0ACC2P4T6_9HYME</name>
<protein>
    <submittedName>
        <fullName evidence="1">Uncharacterized protein</fullName>
    </submittedName>
</protein>
<comment type="caution">
    <text evidence="1">The sequence shown here is derived from an EMBL/GenBank/DDBJ whole genome shotgun (WGS) entry which is preliminary data.</text>
</comment>